<evidence type="ECO:0000313" key="2">
    <source>
        <dbReference type="Proteomes" id="UP000474565"/>
    </source>
</evidence>
<protein>
    <submittedName>
        <fullName evidence="1">Addiction module antitoxin RelB</fullName>
    </submittedName>
</protein>
<accession>A0A6L8MPP2</accession>
<proteinExistence type="predicted"/>
<dbReference type="Proteomes" id="UP000474565">
    <property type="component" value="Unassembled WGS sequence"/>
</dbReference>
<organism evidence="1 2">
    <name type="scientific">Duganella lactea</name>
    <dbReference type="NCBI Taxonomy" id="2692173"/>
    <lineage>
        <taxon>Bacteria</taxon>
        <taxon>Pseudomonadati</taxon>
        <taxon>Pseudomonadota</taxon>
        <taxon>Betaproteobacteria</taxon>
        <taxon>Burkholderiales</taxon>
        <taxon>Oxalobacteraceae</taxon>
        <taxon>Telluria group</taxon>
        <taxon>Duganella</taxon>
    </lineage>
</organism>
<name>A0A6L8MPP2_9BURK</name>
<dbReference type="RefSeq" id="WP_161020757.1">
    <property type="nucleotide sequence ID" value="NZ_WWCP01000028.1"/>
</dbReference>
<evidence type="ECO:0000313" key="1">
    <source>
        <dbReference type="EMBL" id="MYM84166.1"/>
    </source>
</evidence>
<dbReference type="EMBL" id="WWCP01000028">
    <property type="protein sequence ID" value="MYM84166.1"/>
    <property type="molecule type" value="Genomic_DNA"/>
</dbReference>
<gene>
    <name evidence="1" type="ORF">GTP44_19700</name>
</gene>
<dbReference type="AlphaFoldDB" id="A0A6L8MPP2"/>
<reference evidence="1 2" key="1">
    <citation type="submission" date="2019-12" db="EMBL/GenBank/DDBJ databases">
        <title>Novel species isolated from a subtropical stream in China.</title>
        <authorList>
            <person name="Lu H."/>
        </authorList>
    </citation>
    <scope>NUCLEOTIDE SEQUENCE [LARGE SCALE GENOMIC DNA]</scope>
    <source>
        <strain evidence="1 2">FT50W</strain>
    </source>
</reference>
<dbReference type="InterPro" id="IPR013406">
    <property type="entry name" value="CHP02574_addiction_mod"/>
</dbReference>
<sequence length="76" mass="8606">MSQPLKELKQKLSELTSDEKAHLATYLLESLEPVESGDIEEAWRFEAEARLAEVESGKAKTFSADEVFSELDRHLP</sequence>
<comment type="caution">
    <text evidence="1">The sequence shown here is derived from an EMBL/GenBank/DDBJ whole genome shotgun (WGS) entry which is preliminary data.</text>
</comment>
<dbReference type="NCBIfam" id="TIGR02574">
    <property type="entry name" value="stabl_TIGR02574"/>
    <property type="match status" value="1"/>
</dbReference>
<dbReference type="Pfam" id="PF09720">
    <property type="entry name" value="Unstab_antitox"/>
    <property type="match status" value="1"/>
</dbReference>